<comment type="caution">
    <text evidence="1">The sequence shown here is derived from an EMBL/GenBank/DDBJ whole genome shotgun (WGS) entry which is preliminary data.</text>
</comment>
<accession>A0A8S2YYN8</accession>
<feature type="non-terminal residue" evidence="1">
    <location>
        <position position="1"/>
    </location>
</feature>
<proteinExistence type="predicted"/>
<organism evidence="1 2">
    <name type="scientific">Rotaria magnacalcarata</name>
    <dbReference type="NCBI Taxonomy" id="392030"/>
    <lineage>
        <taxon>Eukaryota</taxon>
        <taxon>Metazoa</taxon>
        <taxon>Spiralia</taxon>
        <taxon>Gnathifera</taxon>
        <taxon>Rotifera</taxon>
        <taxon>Eurotatoria</taxon>
        <taxon>Bdelloidea</taxon>
        <taxon>Philodinida</taxon>
        <taxon>Philodinidae</taxon>
        <taxon>Rotaria</taxon>
    </lineage>
</organism>
<dbReference type="AlphaFoldDB" id="A0A8S2YYN8"/>
<protein>
    <submittedName>
        <fullName evidence="1">Uncharacterized protein</fullName>
    </submittedName>
</protein>
<name>A0A8S2YYN8_9BILA</name>
<reference evidence="1" key="1">
    <citation type="submission" date="2021-02" db="EMBL/GenBank/DDBJ databases">
        <authorList>
            <person name="Nowell W R."/>
        </authorList>
    </citation>
    <scope>NUCLEOTIDE SEQUENCE</scope>
</reference>
<sequence length="48" mass="5705">VCEHCDHFVCLKCAEEHRTTIKVDTQGLKNKWQECKNKYNILLQKLSK</sequence>
<dbReference type="Proteomes" id="UP000676336">
    <property type="component" value="Unassembled WGS sequence"/>
</dbReference>
<evidence type="ECO:0000313" key="2">
    <source>
        <dbReference type="Proteomes" id="UP000676336"/>
    </source>
</evidence>
<dbReference type="EMBL" id="CAJOBI010103571">
    <property type="protein sequence ID" value="CAF4599191.1"/>
    <property type="molecule type" value="Genomic_DNA"/>
</dbReference>
<evidence type="ECO:0000313" key="1">
    <source>
        <dbReference type="EMBL" id="CAF4599191.1"/>
    </source>
</evidence>
<gene>
    <name evidence="1" type="ORF">SMN809_LOCUS39005</name>
</gene>